<comment type="similarity">
    <text evidence="2">Belongs to the protease inhibitor I15 (antistasin) family.</text>
</comment>
<sequence>MKIKLFFILMVLIVIITSEENEKVEFPSCETTRDCPWNLECNKKTSKCECRNQVCSRGCPDDRYKKDEYGCRKCLCEGCGGIQCRIGCKYGFKTNATGCESVCTCNTKETACVNIWCTKPYECDPNEGRCAIPGQNEDYDYEDD</sequence>
<dbReference type="GO" id="GO:0004867">
    <property type="term" value="F:serine-type endopeptidase inhibitor activity"/>
    <property type="evidence" value="ECO:0007669"/>
    <property type="project" value="UniProtKB-KW"/>
</dbReference>
<keyword evidence="6" id="KW-0732">Signal</keyword>
<accession>A0A0P4W5M3</accession>
<feature type="chain" id="PRO_5006070298" evidence="6">
    <location>
        <begin position="19"/>
        <end position="144"/>
    </location>
</feature>
<evidence type="ECO:0000259" key="7">
    <source>
        <dbReference type="PROSITE" id="PS51252"/>
    </source>
</evidence>
<evidence type="ECO:0000256" key="5">
    <source>
        <dbReference type="ARBA" id="ARBA00022900"/>
    </source>
</evidence>
<keyword evidence="3" id="KW-0964">Secreted</keyword>
<feature type="domain" description="Antistasin-like" evidence="7">
    <location>
        <begin position="79"/>
        <end position="105"/>
    </location>
</feature>
<evidence type="ECO:0000256" key="3">
    <source>
        <dbReference type="ARBA" id="ARBA00022525"/>
    </source>
</evidence>
<reference evidence="8" key="1">
    <citation type="journal article" date="2015" name="Toxicon">
        <title>Transcriptomic Analysis of the Salivary Complexes from Haementeria vizottoi leeches and Identification of Genes Involved in Blood Coagulation.</title>
        <authorList>
            <person name="Amorim A.M.X.P."/>
            <person name="Oliveira U.C."/>
            <person name="Faria F."/>
            <person name="Junqueira-De Azevedo I.L.M."/>
            <person name="Chudzinski-Tavassi A.M."/>
        </authorList>
    </citation>
    <scope>NUCLEOTIDE SEQUENCE</scope>
    <source>
        <strain evidence="8">Valparaiso</strain>
        <tissue evidence="8">Salivary complexes</tissue>
    </source>
</reference>
<name>A0A0P4W5M3_9ANNE</name>
<evidence type="ECO:0000256" key="2">
    <source>
        <dbReference type="ARBA" id="ARBA00008768"/>
    </source>
</evidence>
<dbReference type="EMBL" id="GDAE01000018">
    <property type="protein sequence ID" value="JAI56598.1"/>
    <property type="molecule type" value="Transcribed_RNA"/>
</dbReference>
<evidence type="ECO:0000313" key="8">
    <source>
        <dbReference type="EMBL" id="JAI56598.1"/>
    </source>
</evidence>
<dbReference type="GO" id="GO:0005576">
    <property type="term" value="C:extracellular region"/>
    <property type="evidence" value="ECO:0007669"/>
    <property type="project" value="UniProtKB-SubCell"/>
</dbReference>
<evidence type="ECO:0000256" key="4">
    <source>
        <dbReference type="ARBA" id="ARBA00022690"/>
    </source>
</evidence>
<keyword evidence="4" id="KW-0646">Protease inhibitor</keyword>
<dbReference type="SUPFAM" id="SSF57262">
    <property type="entry name" value="Leech antihemostatic proteins"/>
    <property type="match status" value="1"/>
</dbReference>
<dbReference type="PROSITE" id="PS51252">
    <property type="entry name" value="ANTISTASIN"/>
    <property type="match status" value="1"/>
</dbReference>
<dbReference type="Gene3D" id="2.10.22.10">
    <property type="entry name" value="Antistasin, domain 1"/>
    <property type="match status" value="1"/>
</dbReference>
<proteinExistence type="inferred from homology"/>
<organism evidence="8">
    <name type="scientific">Haementeria vizottoi</name>
    <dbReference type="NCBI Taxonomy" id="1628691"/>
    <lineage>
        <taxon>Eukaryota</taxon>
        <taxon>Metazoa</taxon>
        <taxon>Spiralia</taxon>
        <taxon>Lophotrochozoa</taxon>
        <taxon>Annelida</taxon>
        <taxon>Clitellata</taxon>
        <taxon>Hirudinea</taxon>
        <taxon>Rhynchobdellida</taxon>
        <taxon>Glossiphoniidae</taxon>
        <taxon>Haementeria</taxon>
    </lineage>
</organism>
<comment type="subcellular location">
    <subcellularLocation>
        <location evidence="1">Secreted</location>
    </subcellularLocation>
</comment>
<keyword evidence="5" id="KW-0722">Serine protease inhibitor</keyword>
<dbReference type="InterPro" id="IPR011061">
    <property type="entry name" value="Hirudin/antistatin"/>
</dbReference>
<protein>
    <submittedName>
        <fullName evidence="8">Putative therostasin-like protein</fullName>
    </submittedName>
</protein>
<evidence type="ECO:0000256" key="1">
    <source>
        <dbReference type="ARBA" id="ARBA00004613"/>
    </source>
</evidence>
<dbReference type="AlphaFoldDB" id="A0A0P4W5M3"/>
<dbReference type="Pfam" id="PF02822">
    <property type="entry name" value="Antistasin"/>
    <property type="match status" value="1"/>
</dbReference>
<evidence type="ECO:0000256" key="6">
    <source>
        <dbReference type="SAM" id="SignalP"/>
    </source>
</evidence>
<dbReference type="InterPro" id="IPR004094">
    <property type="entry name" value="Antistasin-like"/>
</dbReference>
<feature type="signal peptide" evidence="6">
    <location>
        <begin position="1"/>
        <end position="18"/>
    </location>
</feature>